<keyword evidence="5" id="KW-1185">Reference proteome</keyword>
<proteinExistence type="predicted"/>
<dbReference type="EMBL" id="JACATZ010000001">
    <property type="protein sequence ID" value="NWJ44973.1"/>
    <property type="molecule type" value="Genomic_DNA"/>
</dbReference>
<evidence type="ECO:0000259" key="1">
    <source>
        <dbReference type="Pfam" id="PF14332"/>
    </source>
</evidence>
<evidence type="ECO:0000313" key="2">
    <source>
        <dbReference type="EMBL" id="NWJ44973.1"/>
    </source>
</evidence>
<dbReference type="EMBL" id="CP128399">
    <property type="protein sequence ID" value="WJW66854.1"/>
    <property type="molecule type" value="Genomic_DNA"/>
</dbReference>
<dbReference type="RefSeq" id="WP_341468747.1">
    <property type="nucleotide sequence ID" value="NZ_CP128399.1"/>
</dbReference>
<evidence type="ECO:0000313" key="5">
    <source>
        <dbReference type="Proteomes" id="UP001431572"/>
    </source>
</evidence>
<dbReference type="PANTHER" id="PTHR36304:SF4">
    <property type="entry name" value="DUF4388 DOMAIN-CONTAINING PROTEIN"/>
    <property type="match status" value="1"/>
</dbReference>
<dbReference type="AlphaFoldDB" id="A0A8T7LVQ9"/>
<sequence>MALEGSLREFPVTDIIQMVSLTKQTGAAEIKAAYRGQPTVGRIYFRGGNVVFAELDNLPTMEALLSFFSIDDGEFTFITGEPAPREEIHSSSEMIMMQGINRSDEVKLIREVLPSDDIVPRLADNPQTVNGGSINLRPEEWKLLTLINGQDDIATISRKGNISLHNTEKVIVHLLQLGLVEKQQRNVKYILYAELSELAIGVLGTTAKNLIDQSYQRAHIYIETDITPDQAYEVVVNFQKLSRLLVGPKKSDMLADQMRDRVNKLFNIR</sequence>
<dbReference type="Proteomes" id="UP001431572">
    <property type="component" value="Chromosome 1"/>
</dbReference>
<dbReference type="PANTHER" id="PTHR36304">
    <property type="entry name" value="DOMAIN GTPASE-ACTIVATING PROTEIN, PUTATIVE-RELATED-RELATED"/>
    <property type="match status" value="1"/>
</dbReference>
<organism evidence="2 4">
    <name type="scientific">Candidatus Chlorohelix allophototropha</name>
    <dbReference type="NCBI Taxonomy" id="3003348"/>
    <lineage>
        <taxon>Bacteria</taxon>
        <taxon>Bacillati</taxon>
        <taxon>Chloroflexota</taxon>
        <taxon>Chloroflexia</taxon>
        <taxon>Candidatus Chloroheliales</taxon>
        <taxon>Candidatus Chloroheliaceae</taxon>
        <taxon>Candidatus Chlorohelix</taxon>
    </lineage>
</organism>
<gene>
    <name evidence="2" type="ORF">HXX08_03755</name>
    <name evidence="3" type="ORF">OZ401_000099</name>
</gene>
<name>A0A8T7LVQ9_9CHLR</name>
<accession>A0A8T7LVQ9</accession>
<feature type="domain" description="PatA-like N-terminal" evidence="1">
    <location>
        <begin position="4"/>
        <end position="106"/>
    </location>
</feature>
<dbReference type="Pfam" id="PF14332">
    <property type="entry name" value="DUF4388"/>
    <property type="match status" value="1"/>
</dbReference>
<dbReference type="InterPro" id="IPR025497">
    <property type="entry name" value="PatA-like_N"/>
</dbReference>
<reference evidence="2 4" key="1">
    <citation type="submission" date="2020-06" db="EMBL/GenBank/DDBJ databases">
        <title>Anoxygenic phototrophic Chloroflexota member uses a Type I reaction center.</title>
        <authorList>
            <person name="Tsuji J.M."/>
            <person name="Shaw N.A."/>
            <person name="Nagashima S."/>
            <person name="Venkiteswaran J."/>
            <person name="Schiff S.L."/>
            <person name="Hanada S."/>
            <person name="Tank M."/>
            <person name="Neufeld J.D."/>
        </authorList>
    </citation>
    <scope>NUCLEOTIDE SEQUENCE [LARGE SCALE GENOMIC DNA]</scope>
    <source>
        <strain evidence="2">L227-S17</strain>
    </source>
</reference>
<evidence type="ECO:0000313" key="4">
    <source>
        <dbReference type="Proteomes" id="UP000521676"/>
    </source>
</evidence>
<evidence type="ECO:0000313" key="3">
    <source>
        <dbReference type="EMBL" id="WJW66854.1"/>
    </source>
</evidence>
<reference evidence="3" key="2">
    <citation type="journal article" date="2024" name="Nature">
        <title>Anoxygenic phototroph of the Chloroflexota uses a type I reaction centre.</title>
        <authorList>
            <person name="Tsuji J.M."/>
            <person name="Shaw N.A."/>
            <person name="Nagashima S."/>
            <person name="Venkiteswaran J.J."/>
            <person name="Schiff S.L."/>
            <person name="Watanabe T."/>
            <person name="Fukui M."/>
            <person name="Hanada S."/>
            <person name="Tank M."/>
            <person name="Neufeld J.D."/>
        </authorList>
    </citation>
    <scope>NUCLEOTIDE SEQUENCE</scope>
    <source>
        <strain evidence="3">L227-S17</strain>
    </source>
</reference>
<protein>
    <submittedName>
        <fullName evidence="2">DUF4388 domain-containing protein</fullName>
    </submittedName>
</protein>
<dbReference type="Proteomes" id="UP000521676">
    <property type="component" value="Unassembled WGS sequence"/>
</dbReference>